<keyword evidence="2" id="KW-1185">Reference proteome</keyword>
<dbReference type="Proteomes" id="UP000593561">
    <property type="component" value="Unassembled WGS sequence"/>
</dbReference>
<evidence type="ECO:0000313" key="2">
    <source>
        <dbReference type="Proteomes" id="UP000593561"/>
    </source>
</evidence>
<dbReference type="EMBL" id="JABFAC010000009">
    <property type="protein sequence ID" value="MBA0625459.1"/>
    <property type="molecule type" value="Genomic_DNA"/>
</dbReference>
<dbReference type="AlphaFoldDB" id="A0A7J8SHA2"/>
<organism evidence="1 2">
    <name type="scientific">Gossypium davidsonii</name>
    <name type="common">Davidson's cotton</name>
    <name type="synonym">Gossypium klotzschianum subsp. davidsonii</name>
    <dbReference type="NCBI Taxonomy" id="34287"/>
    <lineage>
        <taxon>Eukaryota</taxon>
        <taxon>Viridiplantae</taxon>
        <taxon>Streptophyta</taxon>
        <taxon>Embryophyta</taxon>
        <taxon>Tracheophyta</taxon>
        <taxon>Spermatophyta</taxon>
        <taxon>Magnoliopsida</taxon>
        <taxon>eudicotyledons</taxon>
        <taxon>Gunneridae</taxon>
        <taxon>Pentapetalae</taxon>
        <taxon>rosids</taxon>
        <taxon>malvids</taxon>
        <taxon>Malvales</taxon>
        <taxon>Malvaceae</taxon>
        <taxon>Malvoideae</taxon>
        <taxon>Gossypium</taxon>
    </lineage>
</organism>
<accession>A0A7J8SHA2</accession>
<reference evidence="1 2" key="1">
    <citation type="journal article" date="2019" name="Genome Biol. Evol.">
        <title>Insights into the evolution of the New World diploid cottons (Gossypium, subgenus Houzingenia) based on genome sequencing.</title>
        <authorList>
            <person name="Grover C.E."/>
            <person name="Arick M.A. 2nd"/>
            <person name="Thrash A."/>
            <person name="Conover J.L."/>
            <person name="Sanders W.S."/>
            <person name="Peterson D.G."/>
            <person name="Frelichowski J.E."/>
            <person name="Scheffler J.A."/>
            <person name="Scheffler B.E."/>
            <person name="Wendel J.F."/>
        </authorList>
    </citation>
    <scope>NUCLEOTIDE SEQUENCE [LARGE SCALE GENOMIC DNA]</scope>
    <source>
        <strain evidence="1">27</strain>
        <tissue evidence="1">Leaf</tissue>
    </source>
</reference>
<comment type="caution">
    <text evidence="1">The sequence shown here is derived from an EMBL/GenBank/DDBJ whole genome shotgun (WGS) entry which is preliminary data.</text>
</comment>
<evidence type="ECO:0000313" key="1">
    <source>
        <dbReference type="EMBL" id="MBA0625459.1"/>
    </source>
</evidence>
<name>A0A7J8SHA2_GOSDV</name>
<gene>
    <name evidence="1" type="ORF">Godav_010651</name>
</gene>
<sequence length="18" mass="2069">MIRIQLNINVPFIISALL</sequence>
<protein>
    <submittedName>
        <fullName evidence="1">Uncharacterized protein</fullName>
    </submittedName>
</protein>
<proteinExistence type="predicted"/>